<reference evidence="2 3" key="1">
    <citation type="submission" date="2021-07" db="EMBL/GenBank/DDBJ databases">
        <title>Paenibacillus radiodurans sp. nov., isolated from the southeastern edge of Tengger Desert.</title>
        <authorList>
            <person name="Zhang G."/>
        </authorList>
    </citation>
    <scope>NUCLEOTIDE SEQUENCE [LARGE SCALE GENOMIC DNA]</scope>
    <source>
        <strain evidence="2 3">CCM 7311</strain>
    </source>
</reference>
<dbReference type="CDD" id="cd06567">
    <property type="entry name" value="Peptidase_S41"/>
    <property type="match status" value="1"/>
</dbReference>
<dbReference type="SUPFAM" id="SSF52096">
    <property type="entry name" value="ClpP/crotonase"/>
    <property type="match status" value="1"/>
</dbReference>
<dbReference type="Proteomes" id="UP001519887">
    <property type="component" value="Unassembled WGS sequence"/>
</dbReference>
<evidence type="ECO:0000313" key="2">
    <source>
        <dbReference type="EMBL" id="MBW7455237.1"/>
    </source>
</evidence>
<dbReference type="InterPro" id="IPR029045">
    <property type="entry name" value="ClpP/crotonase-like_dom_sf"/>
</dbReference>
<gene>
    <name evidence="2" type="ORF">K0U00_14520</name>
</gene>
<dbReference type="Gene3D" id="3.90.226.10">
    <property type="entry name" value="2-enoyl-CoA Hydratase, Chain A, domain 1"/>
    <property type="match status" value="1"/>
</dbReference>
<sequence>MDEGLSLERRLLIVSETFRLIEKFFIHWEDALITPNEMEQTAETFFKKAADAKTRIQFNWVRMELFGRLRNAHSWFSDQGAPEPDNGYLGFSLLNMGGQWVVDLDATGALQPGDAVLAIGGKCPSEWYRELEPFIGASKADSKQIRAQYLFSAIIPGVTLEVEIQDKNDSRRSVMLSRMKGDDKRLKTVNMPSETEGKWLQKGKTAYIRIPSFTQPIYEERALGLVNEYQHASTIVIDLRGNGGGSTPVQLTRRLMDRPYRSWMERSRHPEWLWQRHGGGNIKFADDYRYAERQPDWMQHSGEGEHYTGRIILLGDRRAGSAAEDFIMPFKDNGRAEIVGEHTWGSRGQPIIKHFGDDIQIGIGTIRAYFPSGDPFEGVGIAPDIEVGYTRGELYDKTDSALEKAMELID</sequence>
<evidence type="ECO:0000313" key="3">
    <source>
        <dbReference type="Proteomes" id="UP001519887"/>
    </source>
</evidence>
<name>A0ABS7C2X0_9BACL</name>
<dbReference type="Pfam" id="PF03572">
    <property type="entry name" value="Peptidase_S41"/>
    <property type="match status" value="1"/>
</dbReference>
<dbReference type="PANTHER" id="PTHR32060:SF30">
    <property type="entry name" value="CARBOXY-TERMINAL PROCESSING PROTEASE CTPA"/>
    <property type="match status" value="1"/>
</dbReference>
<dbReference type="RefSeq" id="WP_210044084.1">
    <property type="nucleotide sequence ID" value="NZ_JBHLVU010000009.1"/>
</dbReference>
<accession>A0ABS7C2X0</accession>
<dbReference type="PANTHER" id="PTHR32060">
    <property type="entry name" value="TAIL-SPECIFIC PROTEASE"/>
    <property type="match status" value="1"/>
</dbReference>
<comment type="caution">
    <text evidence="2">The sequence shown here is derived from an EMBL/GenBank/DDBJ whole genome shotgun (WGS) entry which is preliminary data.</text>
</comment>
<keyword evidence="3" id="KW-1185">Reference proteome</keyword>
<evidence type="ECO:0000259" key="1">
    <source>
        <dbReference type="SMART" id="SM00245"/>
    </source>
</evidence>
<feature type="domain" description="Tail specific protease" evidence="1">
    <location>
        <begin position="169"/>
        <end position="388"/>
    </location>
</feature>
<proteinExistence type="predicted"/>
<protein>
    <submittedName>
        <fullName evidence="2">S41 family peptidase</fullName>
    </submittedName>
</protein>
<organism evidence="2 3">
    <name type="scientific">Paenibacillus sepulcri</name>
    <dbReference type="NCBI Taxonomy" id="359917"/>
    <lineage>
        <taxon>Bacteria</taxon>
        <taxon>Bacillati</taxon>
        <taxon>Bacillota</taxon>
        <taxon>Bacilli</taxon>
        <taxon>Bacillales</taxon>
        <taxon>Paenibacillaceae</taxon>
        <taxon>Paenibacillus</taxon>
    </lineage>
</organism>
<dbReference type="EMBL" id="JAHZIK010000326">
    <property type="protein sequence ID" value="MBW7455237.1"/>
    <property type="molecule type" value="Genomic_DNA"/>
</dbReference>
<dbReference type="SMART" id="SM00245">
    <property type="entry name" value="TSPc"/>
    <property type="match status" value="1"/>
</dbReference>
<dbReference type="InterPro" id="IPR005151">
    <property type="entry name" value="Tail-specific_protease"/>
</dbReference>